<feature type="compositionally biased region" description="Polar residues" evidence="1">
    <location>
        <begin position="115"/>
        <end position="125"/>
    </location>
</feature>
<dbReference type="Proteomes" id="UP000325577">
    <property type="component" value="Linkage Group LG21"/>
</dbReference>
<feature type="compositionally biased region" description="Basic and acidic residues" evidence="1">
    <location>
        <begin position="28"/>
        <end position="44"/>
    </location>
</feature>
<feature type="compositionally biased region" description="Basic and acidic residues" evidence="1">
    <location>
        <begin position="89"/>
        <end position="108"/>
    </location>
</feature>
<protein>
    <submittedName>
        <fullName evidence="2">Uncharacterized protein</fullName>
    </submittedName>
</protein>
<feature type="compositionally biased region" description="Basic and acidic residues" evidence="1">
    <location>
        <begin position="52"/>
        <end position="79"/>
    </location>
</feature>
<feature type="region of interest" description="Disordered" evidence="1">
    <location>
        <begin position="28"/>
        <end position="143"/>
    </location>
</feature>
<sequence length="326" mass="37269">MSRCFPYPPPGYSVKSASNEALIESIKLRREREKAKTERKNERRREKKEKRKQNLSEIDHVEERKLNDEKIHKMEKSNGDLKGGCIQKGRKDEAEQLERSGLTEEHEPPIYSQHPCYSSDSTQNSNKRKSHASPLNGSRNHGTILRIRLPLKKHKEPDTLVSKEQFGFTSGRTDLTAQRKYAVAHGPHQQEFCSTSKERETALQAITPGPYKEPSCSTFGRAGTFARDNIQTTTVSTSVGNEVQRAESLYRDLVENWVPLPLAPQSEQSDFDDLEWLFGRKHQSKHGEKRSTFSDDANCCGSSELWPRAQYFPEADIYALPYTVPF</sequence>
<evidence type="ECO:0000313" key="3">
    <source>
        <dbReference type="Proteomes" id="UP000325577"/>
    </source>
</evidence>
<organism evidence="2 3">
    <name type="scientific">Nyssa sinensis</name>
    <dbReference type="NCBI Taxonomy" id="561372"/>
    <lineage>
        <taxon>Eukaryota</taxon>
        <taxon>Viridiplantae</taxon>
        <taxon>Streptophyta</taxon>
        <taxon>Embryophyta</taxon>
        <taxon>Tracheophyta</taxon>
        <taxon>Spermatophyta</taxon>
        <taxon>Magnoliopsida</taxon>
        <taxon>eudicotyledons</taxon>
        <taxon>Gunneridae</taxon>
        <taxon>Pentapetalae</taxon>
        <taxon>asterids</taxon>
        <taxon>Cornales</taxon>
        <taxon>Nyssaceae</taxon>
        <taxon>Nyssa</taxon>
    </lineage>
</organism>
<gene>
    <name evidence="2" type="ORF">F0562_036121</name>
</gene>
<dbReference type="AlphaFoldDB" id="A0A5J5AGA5"/>
<evidence type="ECO:0000313" key="2">
    <source>
        <dbReference type="EMBL" id="KAA8528766.1"/>
    </source>
</evidence>
<keyword evidence="3" id="KW-1185">Reference proteome</keyword>
<reference evidence="2 3" key="1">
    <citation type="submission" date="2019-09" db="EMBL/GenBank/DDBJ databases">
        <title>A chromosome-level genome assembly of the Chinese tupelo Nyssa sinensis.</title>
        <authorList>
            <person name="Yang X."/>
            <person name="Kang M."/>
            <person name="Yang Y."/>
            <person name="Xiong H."/>
            <person name="Wang M."/>
            <person name="Zhang Z."/>
            <person name="Wang Z."/>
            <person name="Wu H."/>
            <person name="Ma T."/>
            <person name="Liu J."/>
            <person name="Xi Z."/>
        </authorList>
    </citation>
    <scope>NUCLEOTIDE SEQUENCE [LARGE SCALE GENOMIC DNA]</scope>
    <source>
        <strain evidence="2">J267</strain>
        <tissue evidence="2">Leaf</tissue>
    </source>
</reference>
<proteinExistence type="predicted"/>
<accession>A0A5J5AGA5</accession>
<dbReference type="PANTHER" id="PTHR34660">
    <property type="entry name" value="MYB-LIKE PROTEIN X"/>
    <property type="match status" value="1"/>
</dbReference>
<dbReference type="PANTHER" id="PTHR34660:SF7">
    <property type="entry name" value="DNA LIGASE-LIKE PROTEIN"/>
    <property type="match status" value="1"/>
</dbReference>
<name>A0A5J5AGA5_9ASTE</name>
<dbReference type="EMBL" id="CM018045">
    <property type="protein sequence ID" value="KAA8528766.1"/>
    <property type="molecule type" value="Genomic_DNA"/>
</dbReference>
<dbReference type="OrthoDB" id="778084at2759"/>
<evidence type="ECO:0000256" key="1">
    <source>
        <dbReference type="SAM" id="MobiDB-lite"/>
    </source>
</evidence>